<evidence type="ECO:0000313" key="3">
    <source>
        <dbReference type="EMBL" id="TCP27566.1"/>
    </source>
</evidence>
<dbReference type="InterPro" id="IPR011008">
    <property type="entry name" value="Dimeric_a/b-barrel"/>
</dbReference>
<dbReference type="RefSeq" id="WP_132599049.1">
    <property type="nucleotide sequence ID" value="NZ_NRRP01000004.1"/>
</dbReference>
<name>A0A4V6NQM0_RHOAD</name>
<dbReference type="Gene3D" id="3.30.70.1060">
    <property type="entry name" value="Dimeric alpha+beta barrel"/>
    <property type="match status" value="1"/>
</dbReference>
<dbReference type="Proteomes" id="UP000295733">
    <property type="component" value="Unassembled WGS sequence"/>
</dbReference>
<sequence>MPLYALICRDKPGHLDTRTANRQAHLDYVAETGVVTLAGPFLDDAGAMCGSLVVIDVADKAAAEGWAANDPYAKAGLFEDVTIQAWKRVVG</sequence>
<keyword evidence="4" id="KW-1185">Reference proteome</keyword>
<dbReference type="InterPro" id="IPR051807">
    <property type="entry name" value="Sec-metab_biosynth-assoc"/>
</dbReference>
<reference evidence="3 4" key="1">
    <citation type="submission" date="2019-03" db="EMBL/GenBank/DDBJ databases">
        <title>Genomic Encyclopedia of Type Strains, Phase IV (KMG-IV): sequencing the most valuable type-strain genomes for metagenomic binning, comparative biology and taxonomic classification.</title>
        <authorList>
            <person name="Goeker M."/>
        </authorList>
    </citation>
    <scope>NUCLEOTIDE SEQUENCE [LARGE SCALE GENOMIC DNA]</scope>
    <source>
        <strain evidence="3 4">DSM 2781</strain>
    </source>
</reference>
<protein>
    <recommendedName>
        <fullName evidence="2">YCII-related domain-containing protein</fullName>
    </recommendedName>
</protein>
<dbReference type="AlphaFoldDB" id="A0A4V6NQM0"/>
<gene>
    <name evidence="3" type="ORF">EV656_101474</name>
</gene>
<dbReference type="EMBL" id="SLXL01000001">
    <property type="protein sequence ID" value="TCP27566.1"/>
    <property type="molecule type" value="Genomic_DNA"/>
</dbReference>
<evidence type="ECO:0000313" key="4">
    <source>
        <dbReference type="Proteomes" id="UP000295733"/>
    </source>
</evidence>
<feature type="domain" description="YCII-related" evidence="2">
    <location>
        <begin position="3"/>
        <end position="87"/>
    </location>
</feature>
<proteinExistence type="inferred from homology"/>
<dbReference type="Pfam" id="PF03795">
    <property type="entry name" value="YCII"/>
    <property type="match status" value="1"/>
</dbReference>
<dbReference type="OrthoDB" id="2293521at2"/>
<organism evidence="3 4">
    <name type="scientific">Rhodovulum adriaticum</name>
    <name type="common">Rhodopseudomonas adriatica</name>
    <dbReference type="NCBI Taxonomy" id="35804"/>
    <lineage>
        <taxon>Bacteria</taxon>
        <taxon>Pseudomonadati</taxon>
        <taxon>Pseudomonadota</taxon>
        <taxon>Alphaproteobacteria</taxon>
        <taxon>Rhodobacterales</taxon>
        <taxon>Paracoccaceae</taxon>
        <taxon>Rhodovulum</taxon>
    </lineage>
</organism>
<dbReference type="PANTHER" id="PTHR33606:SF3">
    <property type="entry name" value="PROTEIN YCII"/>
    <property type="match status" value="1"/>
</dbReference>
<evidence type="ECO:0000259" key="2">
    <source>
        <dbReference type="Pfam" id="PF03795"/>
    </source>
</evidence>
<comment type="caution">
    <text evidence="3">The sequence shown here is derived from an EMBL/GenBank/DDBJ whole genome shotgun (WGS) entry which is preliminary data.</text>
</comment>
<dbReference type="PANTHER" id="PTHR33606">
    <property type="entry name" value="PROTEIN YCII"/>
    <property type="match status" value="1"/>
</dbReference>
<evidence type="ECO:0000256" key="1">
    <source>
        <dbReference type="ARBA" id="ARBA00007689"/>
    </source>
</evidence>
<dbReference type="InterPro" id="IPR005545">
    <property type="entry name" value="YCII"/>
</dbReference>
<dbReference type="SUPFAM" id="SSF54909">
    <property type="entry name" value="Dimeric alpha+beta barrel"/>
    <property type="match status" value="1"/>
</dbReference>
<comment type="similarity">
    <text evidence="1">Belongs to the YciI family.</text>
</comment>
<accession>A0A4V6NQM0</accession>